<evidence type="ECO:0000256" key="1">
    <source>
        <dbReference type="SAM" id="MobiDB-lite"/>
    </source>
</evidence>
<accession>A0A1M6GLG0</accession>
<protein>
    <submittedName>
        <fullName evidence="2">Uncharacterized protein</fullName>
    </submittedName>
</protein>
<name>A0A1M6GLG0_9FLAO</name>
<gene>
    <name evidence="2" type="ORF">SAMN04488508_105336</name>
</gene>
<reference evidence="3" key="1">
    <citation type="submission" date="2016-11" db="EMBL/GenBank/DDBJ databases">
        <authorList>
            <person name="Varghese N."/>
            <person name="Submissions S."/>
        </authorList>
    </citation>
    <scope>NUCLEOTIDE SEQUENCE [LARGE SCALE GENOMIC DNA]</scope>
    <source>
        <strain evidence="3">DSM 22623</strain>
    </source>
</reference>
<dbReference type="Proteomes" id="UP000184432">
    <property type="component" value="Unassembled WGS sequence"/>
</dbReference>
<evidence type="ECO:0000313" key="2">
    <source>
        <dbReference type="EMBL" id="SHJ10696.1"/>
    </source>
</evidence>
<dbReference type="RefSeq" id="WP_280174031.1">
    <property type="nucleotide sequence ID" value="NZ_FQYP01000005.1"/>
</dbReference>
<proteinExistence type="predicted"/>
<evidence type="ECO:0000313" key="3">
    <source>
        <dbReference type="Proteomes" id="UP000184432"/>
    </source>
</evidence>
<sequence>MNKKSLNKEKKEKLSSQLEMPKKKASFEETKEAMQKDQKTKK</sequence>
<dbReference type="AlphaFoldDB" id="A0A1M6GLG0"/>
<dbReference type="EMBL" id="FQYP01000005">
    <property type="protein sequence ID" value="SHJ10696.1"/>
    <property type="molecule type" value="Genomic_DNA"/>
</dbReference>
<organism evidence="2 3">
    <name type="scientific">Aquimarina spongiae</name>
    <dbReference type="NCBI Taxonomy" id="570521"/>
    <lineage>
        <taxon>Bacteria</taxon>
        <taxon>Pseudomonadati</taxon>
        <taxon>Bacteroidota</taxon>
        <taxon>Flavobacteriia</taxon>
        <taxon>Flavobacteriales</taxon>
        <taxon>Flavobacteriaceae</taxon>
        <taxon>Aquimarina</taxon>
    </lineage>
</organism>
<keyword evidence="3" id="KW-1185">Reference proteome</keyword>
<feature type="region of interest" description="Disordered" evidence="1">
    <location>
        <begin position="1"/>
        <end position="42"/>
    </location>
</feature>